<sequence>MKSARKRPTGGDAVLDNPFESRGILNKKHEVFNRRVKGEKRNVARARGQATQRREKTLLVDFERNRKANSFRDKRFGEDDDTLLLEEKMWARMQKDRNQRSRRVGMFNLGDDNGTSEVLTHRGQALGDNDEYGGGRQDDEDDDLDAEVVDQLHFGGDGGGDSRLTHPQGEKTRQEILNDIIARSKERKLEKARGKEEQESERERLDEGMGELLSMLDQRPAKGEGNAARGQSDDYDLTMRELVYEARAQATDRLQTPEEAARAEKARLDKLEKARIERMSSQTVDGDTEGGASVESERRKRKGRNDDELSDEDVGVSASEALGGQDDHSDGSGDSSMSESDSDDNAVAAELDDGEWQSESEGDAEDDPPAQVERCEGKASPAPAARELPYVFACPSSYEGLLALLAEHATSADDINTILDRIHKNHSIKLDSRNKERMHNFYDVLLKRFRRVGSQSGKLSSAARQDRAKQLDFLSGLIYDITAEMPEVAASLWHRVCGSLHQRMVKAMEDLSLGADASGYWPSTGSLLLLKLLVHIFPSTDFRHPVVTPAVLHLSQCLSQCPVKTSTDLSAGVFSCSLVLHCCLGATRLSPEVMVFLTSALSHFTLSPSTQAALSPAFKHSPFGWLRAAAGSCASKDIPAFSMGVVEGLTLPDRQTYAAAMLGALYQLVIQVAHALSENVAFPELFAPLQSVLSKIQPEASPALPLSLQKLHVHLSQQLSTAIQKCASTRSPLQWRAVEPPVLEALAPKFQESYKMKKDGHKDTEQTKFKQLQRQVKRERKGAMRELKRDAVFLEHAKADKTAEKERTRKRRLRDNLTWLEEQQATINQQVKLGGKLIKGGGSSSTKRARVGRGF</sequence>
<dbReference type="EMBL" id="FN649727">
    <property type="protein sequence ID" value="CBJ25573.1"/>
    <property type="molecule type" value="Genomic_DNA"/>
</dbReference>
<dbReference type="STRING" id="2880.D7FW53"/>
<dbReference type="InParanoid" id="D7FW53"/>
<feature type="region of interest" description="Disordered" evidence="8">
    <location>
        <begin position="95"/>
        <end position="118"/>
    </location>
</feature>
<feature type="compositionally biased region" description="Basic and acidic residues" evidence="8">
    <location>
        <begin position="255"/>
        <end position="278"/>
    </location>
</feature>
<comment type="function">
    <text evidence="6">Involved in nucleolar processing of pre-18S ribosomal RNA. Has a role in the nuclear export of 40S pre-ribosomal subunit to the cytoplasm.</text>
</comment>
<evidence type="ECO:0000256" key="8">
    <source>
        <dbReference type="SAM" id="MobiDB-lite"/>
    </source>
</evidence>
<accession>D7FW53</accession>
<dbReference type="GO" id="GO:0030490">
    <property type="term" value="P:maturation of SSU-rRNA"/>
    <property type="evidence" value="ECO:0007669"/>
    <property type="project" value="TreeGrafter"/>
</dbReference>
<dbReference type="OrthoDB" id="441771at2759"/>
<dbReference type="Proteomes" id="UP000002630">
    <property type="component" value="Linkage Group LG02"/>
</dbReference>
<feature type="region of interest" description="Disordered" evidence="8">
    <location>
        <begin position="185"/>
        <end position="236"/>
    </location>
</feature>
<evidence type="ECO:0000256" key="6">
    <source>
        <dbReference type="ARBA" id="ARBA00024695"/>
    </source>
</evidence>
<feature type="coiled-coil region" evidence="7">
    <location>
        <begin position="784"/>
        <end position="823"/>
    </location>
</feature>
<evidence type="ECO:0008006" key="11">
    <source>
        <dbReference type="Google" id="ProtNLM"/>
    </source>
</evidence>
<keyword evidence="4" id="KW-0698">rRNA processing</keyword>
<dbReference type="PANTHER" id="PTHR23183">
    <property type="entry name" value="NOP14"/>
    <property type="match status" value="1"/>
</dbReference>
<dbReference type="PANTHER" id="PTHR23183:SF0">
    <property type="entry name" value="NUCLEOLAR PROTEIN 14"/>
    <property type="match status" value="1"/>
</dbReference>
<evidence type="ECO:0000256" key="3">
    <source>
        <dbReference type="ARBA" id="ARBA00022517"/>
    </source>
</evidence>
<feature type="region of interest" description="Disordered" evidence="8">
    <location>
        <begin position="1"/>
        <end position="20"/>
    </location>
</feature>
<proteinExistence type="inferred from homology"/>
<gene>
    <name evidence="9" type="ORF">Esi_0003_0239</name>
</gene>
<evidence type="ECO:0000256" key="1">
    <source>
        <dbReference type="ARBA" id="ARBA00004604"/>
    </source>
</evidence>
<dbReference type="GO" id="GO:0032040">
    <property type="term" value="C:small-subunit processome"/>
    <property type="evidence" value="ECO:0007669"/>
    <property type="project" value="InterPro"/>
</dbReference>
<feature type="region of interest" description="Disordered" evidence="8">
    <location>
        <begin position="248"/>
        <end position="381"/>
    </location>
</feature>
<reference evidence="9 10" key="1">
    <citation type="journal article" date="2010" name="Nature">
        <title>The Ectocarpus genome and the independent evolution of multicellularity in brown algae.</title>
        <authorList>
            <person name="Cock J.M."/>
            <person name="Sterck L."/>
            <person name="Rouze P."/>
            <person name="Scornet D."/>
            <person name="Allen A.E."/>
            <person name="Amoutzias G."/>
            <person name="Anthouard V."/>
            <person name="Artiguenave F."/>
            <person name="Aury J.M."/>
            <person name="Badger J.H."/>
            <person name="Beszteri B."/>
            <person name="Billiau K."/>
            <person name="Bonnet E."/>
            <person name="Bothwell J.H."/>
            <person name="Bowler C."/>
            <person name="Boyen C."/>
            <person name="Brownlee C."/>
            <person name="Carrano C.J."/>
            <person name="Charrier B."/>
            <person name="Cho G.Y."/>
            <person name="Coelho S.M."/>
            <person name="Collen J."/>
            <person name="Corre E."/>
            <person name="Da Silva C."/>
            <person name="Delage L."/>
            <person name="Delaroque N."/>
            <person name="Dittami S.M."/>
            <person name="Doulbeau S."/>
            <person name="Elias M."/>
            <person name="Farnham G."/>
            <person name="Gachon C.M."/>
            <person name="Gschloessl B."/>
            <person name="Heesch S."/>
            <person name="Jabbari K."/>
            <person name="Jubin C."/>
            <person name="Kawai H."/>
            <person name="Kimura K."/>
            <person name="Kloareg B."/>
            <person name="Kupper F.C."/>
            <person name="Lang D."/>
            <person name="Le Bail A."/>
            <person name="Leblanc C."/>
            <person name="Lerouge P."/>
            <person name="Lohr M."/>
            <person name="Lopez P.J."/>
            <person name="Martens C."/>
            <person name="Maumus F."/>
            <person name="Michel G."/>
            <person name="Miranda-Saavedra D."/>
            <person name="Morales J."/>
            <person name="Moreau H."/>
            <person name="Motomura T."/>
            <person name="Nagasato C."/>
            <person name="Napoli C.A."/>
            <person name="Nelson D.R."/>
            <person name="Nyvall-Collen P."/>
            <person name="Peters A.F."/>
            <person name="Pommier C."/>
            <person name="Potin P."/>
            <person name="Poulain J."/>
            <person name="Quesneville H."/>
            <person name="Read B."/>
            <person name="Rensing S.A."/>
            <person name="Ritter A."/>
            <person name="Rousvoal S."/>
            <person name="Samanta M."/>
            <person name="Samson G."/>
            <person name="Schroeder D.C."/>
            <person name="Segurens B."/>
            <person name="Strittmatter M."/>
            <person name="Tonon T."/>
            <person name="Tregear J.W."/>
            <person name="Valentin K."/>
            <person name="von Dassow P."/>
            <person name="Yamagishi T."/>
            <person name="Van de Peer Y."/>
            <person name="Wincker P."/>
        </authorList>
    </citation>
    <scope>NUCLEOTIDE SEQUENCE [LARGE SCALE GENOMIC DNA]</scope>
    <source>
        <strain evidence="10">Ec32 / CCAP1310/4</strain>
    </source>
</reference>
<dbReference type="EMBL" id="FN648486">
    <property type="protein sequence ID" value="CBJ25573.1"/>
    <property type="molecule type" value="Genomic_DNA"/>
</dbReference>
<comment type="similarity">
    <text evidence="2">Belongs to the NOP14 family.</text>
</comment>
<evidence type="ECO:0000256" key="4">
    <source>
        <dbReference type="ARBA" id="ARBA00022552"/>
    </source>
</evidence>
<comment type="subcellular location">
    <subcellularLocation>
        <location evidence="1">Nucleus</location>
        <location evidence="1">Nucleolus</location>
    </subcellularLocation>
</comment>
<dbReference type="OMA" id="KSCWPSL"/>
<feature type="compositionally biased region" description="Basic and acidic residues" evidence="8">
    <location>
        <begin position="185"/>
        <end position="207"/>
    </location>
</feature>
<name>D7FW53_ECTSI</name>
<evidence type="ECO:0000313" key="10">
    <source>
        <dbReference type="Proteomes" id="UP000002630"/>
    </source>
</evidence>
<organism evidence="9 10">
    <name type="scientific">Ectocarpus siliculosus</name>
    <name type="common">Brown alga</name>
    <name type="synonym">Conferva siliculosa</name>
    <dbReference type="NCBI Taxonomy" id="2880"/>
    <lineage>
        <taxon>Eukaryota</taxon>
        <taxon>Sar</taxon>
        <taxon>Stramenopiles</taxon>
        <taxon>Ochrophyta</taxon>
        <taxon>PX clade</taxon>
        <taxon>Phaeophyceae</taxon>
        <taxon>Ectocarpales</taxon>
        <taxon>Ectocarpaceae</taxon>
        <taxon>Ectocarpus</taxon>
    </lineage>
</organism>
<evidence type="ECO:0000313" key="9">
    <source>
        <dbReference type="EMBL" id="CBJ25573.1"/>
    </source>
</evidence>
<dbReference type="AlphaFoldDB" id="D7FW53"/>
<dbReference type="eggNOG" id="KOG2147">
    <property type="taxonomic scope" value="Eukaryota"/>
</dbReference>
<evidence type="ECO:0000256" key="5">
    <source>
        <dbReference type="ARBA" id="ARBA00023242"/>
    </source>
</evidence>
<feature type="compositionally biased region" description="Acidic residues" evidence="8">
    <location>
        <begin position="340"/>
        <end position="368"/>
    </location>
</feature>
<keyword evidence="3" id="KW-0690">Ribosome biogenesis</keyword>
<protein>
    <recommendedName>
        <fullName evidence="11">Nucleolar protein 14</fullName>
    </recommendedName>
</protein>
<evidence type="ECO:0000256" key="2">
    <source>
        <dbReference type="ARBA" id="ARBA00007466"/>
    </source>
</evidence>
<keyword evidence="7" id="KW-0175">Coiled coil</keyword>
<keyword evidence="5" id="KW-0539">Nucleus</keyword>
<dbReference type="Pfam" id="PF04147">
    <property type="entry name" value="Nop14"/>
    <property type="match status" value="1"/>
</dbReference>
<dbReference type="InterPro" id="IPR007276">
    <property type="entry name" value="Nop14"/>
</dbReference>
<feature type="region of interest" description="Disordered" evidence="8">
    <location>
        <begin position="151"/>
        <end position="173"/>
    </location>
</feature>
<keyword evidence="10" id="KW-1185">Reference proteome</keyword>
<dbReference type="GO" id="GO:0030692">
    <property type="term" value="C:Noc4p-Nop14p complex"/>
    <property type="evidence" value="ECO:0007669"/>
    <property type="project" value="TreeGrafter"/>
</dbReference>
<evidence type="ECO:0000256" key="7">
    <source>
        <dbReference type="SAM" id="Coils"/>
    </source>
</evidence>